<keyword evidence="4" id="KW-0732">Signal</keyword>
<dbReference type="GO" id="GO:0030313">
    <property type="term" value="C:cell envelope"/>
    <property type="evidence" value="ECO:0007669"/>
    <property type="project" value="UniProtKB-SubCell"/>
</dbReference>
<dbReference type="PANTHER" id="PTHR30290">
    <property type="entry name" value="PERIPLASMIC BINDING COMPONENT OF ABC TRANSPORTER"/>
    <property type="match status" value="1"/>
</dbReference>
<evidence type="ECO:0000256" key="4">
    <source>
        <dbReference type="ARBA" id="ARBA00022729"/>
    </source>
</evidence>
<comment type="subcellular location">
    <subcellularLocation>
        <location evidence="1">Cell envelope</location>
    </subcellularLocation>
</comment>
<gene>
    <name evidence="6" type="ORF">METZ01_LOCUS140162</name>
</gene>
<dbReference type="SUPFAM" id="SSF53850">
    <property type="entry name" value="Periplasmic binding protein-like II"/>
    <property type="match status" value="1"/>
</dbReference>
<dbReference type="GO" id="GO:0042597">
    <property type="term" value="C:periplasmic space"/>
    <property type="evidence" value="ECO:0007669"/>
    <property type="project" value="UniProtKB-ARBA"/>
</dbReference>
<reference evidence="6" key="1">
    <citation type="submission" date="2018-05" db="EMBL/GenBank/DDBJ databases">
        <authorList>
            <person name="Lanie J.A."/>
            <person name="Ng W.-L."/>
            <person name="Kazmierczak K.M."/>
            <person name="Andrzejewski T.M."/>
            <person name="Davidsen T.M."/>
            <person name="Wayne K.J."/>
            <person name="Tettelin H."/>
            <person name="Glass J.I."/>
            <person name="Rusch D."/>
            <person name="Podicherti R."/>
            <person name="Tsui H.-C.T."/>
            <person name="Winkler M.E."/>
        </authorList>
    </citation>
    <scope>NUCLEOTIDE SEQUENCE</scope>
</reference>
<evidence type="ECO:0000313" key="6">
    <source>
        <dbReference type="EMBL" id="SVA87308.1"/>
    </source>
</evidence>
<sequence>MKLQTAVFSFWLPVAFLVLTCCSPPASTDHSVFRMSIRNEPPTLDWALATDSISFTILTNLMEGLTQYDSELNPKPAVAKKWKYSEDGRTITFFLRNDVYWSDGKPVTAGDFEYAWKRLLAPETAAQYAYFLFDIENATQYNSGELTNSDHVGVRALATDVLQVRLKKPVVYFPSITTFMVTYPAREDVIRQHGDSWTEPENIVTNGPYTVEEWEHEYKMVLKANPRHYEGKPAVEAIRIFVVQEPTTALTLYETGELDYIELPPVAIPNYKSSPEYRNKPQLRGYYYGFNVQKSPFKDARVRQAFAHAIDRSRIPGFLKGGELPSSSWIPRGMFGYNESIGLKFDPQKAKSLLAQAGYPDGKGFPKVTAVFNTGDLNRFIGEFIQAQWKENLNVHIDFESQEWKVFLSRLDLDPPQIFRLGWGADFPDPDNFMNLFIKSSGNNRLQWSHPRYDELVALGSTLKNPEERKAVYDEAQILLTEREVPMIPLFVSAQNLLVKPYVQGLKTNAMELLYLKRIQIQKANSAN</sequence>
<dbReference type="Gene3D" id="3.40.190.10">
    <property type="entry name" value="Periplasmic binding protein-like II"/>
    <property type="match status" value="1"/>
</dbReference>
<dbReference type="AlphaFoldDB" id="A0A381ZDD3"/>
<dbReference type="PIRSF" id="PIRSF002741">
    <property type="entry name" value="MppA"/>
    <property type="match status" value="1"/>
</dbReference>
<comment type="similarity">
    <text evidence="2">Belongs to the bacterial solute-binding protein 5 family.</text>
</comment>
<dbReference type="GO" id="GO:1904680">
    <property type="term" value="F:peptide transmembrane transporter activity"/>
    <property type="evidence" value="ECO:0007669"/>
    <property type="project" value="TreeGrafter"/>
</dbReference>
<dbReference type="InterPro" id="IPR030678">
    <property type="entry name" value="Peptide/Ni-bd"/>
</dbReference>
<organism evidence="6">
    <name type="scientific">marine metagenome</name>
    <dbReference type="NCBI Taxonomy" id="408172"/>
    <lineage>
        <taxon>unclassified sequences</taxon>
        <taxon>metagenomes</taxon>
        <taxon>ecological metagenomes</taxon>
    </lineage>
</organism>
<dbReference type="InterPro" id="IPR000914">
    <property type="entry name" value="SBP_5_dom"/>
</dbReference>
<dbReference type="EMBL" id="UINC01020899">
    <property type="protein sequence ID" value="SVA87308.1"/>
    <property type="molecule type" value="Genomic_DNA"/>
</dbReference>
<dbReference type="FunFam" id="3.90.76.10:FF:000001">
    <property type="entry name" value="Oligopeptide ABC transporter substrate-binding protein"/>
    <property type="match status" value="1"/>
</dbReference>
<evidence type="ECO:0000256" key="1">
    <source>
        <dbReference type="ARBA" id="ARBA00004196"/>
    </source>
</evidence>
<evidence type="ECO:0000256" key="2">
    <source>
        <dbReference type="ARBA" id="ARBA00005695"/>
    </source>
</evidence>
<feature type="domain" description="Solute-binding protein family 5" evidence="5">
    <location>
        <begin position="74"/>
        <end position="444"/>
    </location>
</feature>
<dbReference type="GO" id="GO:0015833">
    <property type="term" value="P:peptide transport"/>
    <property type="evidence" value="ECO:0007669"/>
    <property type="project" value="TreeGrafter"/>
</dbReference>
<dbReference type="CDD" id="cd08504">
    <property type="entry name" value="PBP2_OppA"/>
    <property type="match status" value="1"/>
</dbReference>
<protein>
    <recommendedName>
        <fullName evidence="5">Solute-binding protein family 5 domain-containing protein</fullName>
    </recommendedName>
</protein>
<keyword evidence="3" id="KW-0813">Transport</keyword>
<dbReference type="Pfam" id="PF00496">
    <property type="entry name" value="SBP_bac_5"/>
    <property type="match status" value="1"/>
</dbReference>
<dbReference type="GO" id="GO:0043190">
    <property type="term" value="C:ATP-binding cassette (ABC) transporter complex"/>
    <property type="evidence" value="ECO:0007669"/>
    <property type="project" value="InterPro"/>
</dbReference>
<dbReference type="Gene3D" id="3.10.105.10">
    <property type="entry name" value="Dipeptide-binding Protein, Domain 3"/>
    <property type="match status" value="1"/>
</dbReference>
<dbReference type="PANTHER" id="PTHR30290:SF10">
    <property type="entry name" value="PERIPLASMIC OLIGOPEPTIDE-BINDING PROTEIN-RELATED"/>
    <property type="match status" value="1"/>
</dbReference>
<evidence type="ECO:0000259" key="5">
    <source>
        <dbReference type="Pfam" id="PF00496"/>
    </source>
</evidence>
<dbReference type="Gene3D" id="3.90.76.10">
    <property type="entry name" value="Dipeptide-binding Protein, Domain 1"/>
    <property type="match status" value="1"/>
</dbReference>
<dbReference type="InterPro" id="IPR039424">
    <property type="entry name" value="SBP_5"/>
</dbReference>
<evidence type="ECO:0000256" key="3">
    <source>
        <dbReference type="ARBA" id="ARBA00022448"/>
    </source>
</evidence>
<accession>A0A381ZDD3</accession>
<proteinExistence type="inferred from homology"/>
<name>A0A381ZDD3_9ZZZZ</name>